<sequence length="160" mass="18263">MSNLQIAPLGPQPYTAAELADYPQDVQEILIAQRATEIQEWNHYVNEYSHSERTETGFVVHYTKGGAIMDQGPIHAFFSLSYASWLCLPRVALQEMPPPWQQRLVDLLAEADDIHKMPVPDGLIVQRRIGARFASLDEWNNYRRGNTVIAVATDERNENR</sequence>
<dbReference type="EMBL" id="ON529858">
    <property type="protein sequence ID" value="UTC29644.1"/>
    <property type="molecule type" value="Genomic_DNA"/>
</dbReference>
<evidence type="ECO:0000313" key="2">
    <source>
        <dbReference type="Proteomes" id="UP001057427"/>
    </source>
</evidence>
<accession>A0A9E7SRV5</accession>
<name>A0A9E7SRV5_9CAUD</name>
<proteinExistence type="predicted"/>
<reference evidence="1" key="1">
    <citation type="submission" date="2022-05" db="EMBL/GenBank/DDBJ databases">
        <authorList>
            <person name="Friedrich I."/>
            <person name="Poehlein A."/>
            <person name="Schneider D."/>
            <person name="Hertel R."/>
            <person name="Daniel R."/>
        </authorList>
    </citation>
    <scope>NUCLEOTIDE SEQUENCE</scope>
</reference>
<gene>
    <name evidence="1" type="ORF">BAJUN_00140</name>
</gene>
<protein>
    <submittedName>
        <fullName evidence="1">Uncharacterized protein</fullName>
    </submittedName>
</protein>
<organism evidence="1 2">
    <name type="scientific">Brevundimonas phage vB_BgoS-Bajun</name>
    <dbReference type="NCBI Taxonomy" id="2948594"/>
    <lineage>
        <taxon>Viruses</taxon>
        <taxon>Duplodnaviria</taxon>
        <taxon>Heunggongvirae</taxon>
        <taxon>Uroviricota</taxon>
        <taxon>Caudoviricetes</taxon>
        <taxon>Dolichocephalovirinae</taxon>
    </lineage>
</organism>
<dbReference type="Proteomes" id="UP001057427">
    <property type="component" value="Segment"/>
</dbReference>
<keyword evidence="2" id="KW-1185">Reference proteome</keyword>
<evidence type="ECO:0000313" key="1">
    <source>
        <dbReference type="EMBL" id="UTC29644.1"/>
    </source>
</evidence>